<proteinExistence type="predicted"/>
<keyword evidence="4" id="KW-1185">Reference proteome</keyword>
<feature type="compositionally biased region" description="Polar residues" evidence="1">
    <location>
        <begin position="2318"/>
        <end position="2330"/>
    </location>
</feature>
<evidence type="ECO:0000313" key="3">
    <source>
        <dbReference type="EMBL" id="KAJ6219532.1"/>
    </source>
</evidence>
<gene>
    <name evidence="3" type="ORF">RDWZM_005344</name>
</gene>
<sequence>MDLTALELGLRNRQLLQVKCFLRIQVETFRYFLTEELPRMKNNEERVLLLDKFFTHDWQNVINKIVSVAVVNMTGDYVSMMLAVSLLRAIIQSCNQLLLIIASINNLELDQLLSQPSDELNKHFLSGSSSSSSSPSYGESVQQSPTESNTIKERYFSILQSQFRSIKSHLERIYSVNIGNEFDMSTDSYANISNQMPKQEQMNKYLILNSENSDCSNNFESSFRASIETTIDKIPILQSIAHRHKQTDPSSTLHKWENIVQMVTEHVSNELKNRDITDELIDQIFLIISQTGLPLIYILFSMFIQTSDSKLRQKLLKVLLKRYGTIDQLDKMIHNESFKHIINDDQISFGTYLQIMSVFDLYLFCFRSKLSESENLEMSIEWVLNVENSRFALIKSFILPSLEEISNHTELFSNWKLLNEQIYGDIWQHVKQHSIGENELSSMISVEVLWQYRVDREQIRLLINWIEKNNISLPYCTDLPIPKDFEMCQRMIQYLFDNGSFHLRYRITQTLCAYPNFFAGYSLEQLAPEHFNFQAMLNYIGQCGVSIFFTSNDDRPDLLQCFFRDKNELNKGKLCLEPSLLVEYCLEHELYELLYLIFNRYRTQIEDVIMDLLRNEKLNLSRNKLSILRLLLHFNLDYRSIKELSEELIFTKSVQTMKYLYEDAEDEMVEDDNVVQYVVRNLVHKRQDIDLALLMFSFSNKITFEQFVDCIENKNDPKHDGTQTFYKHLNSKYPLISKAFEKHSVQTKNLSSISDIRHTTSLDAKPLVDLYYLLQHSIPYVNIEKFFQWQIKRRHQLLRNSSLQIEELAISPEFEEQTKKMSSSLSYENLELPNFSQNRLSELYGLKAELTSSYYLKNGRLLESFFKCFHLKGTKVNRLRGQSINPKLASKAIRKAALIAYGSIRQNSVFVSCFLFQSLIKSNLSSSKSEGNTNKKIASISDSIVTVHSISTDIGGEIDKCRLHLSLGKLIIEFAPDLLSVQGSQQQQSILASLLRKSHFNNERSSSAKLLELAVLAMERKYSKNIGNSSLNNRLHSLLHSTPDNIESSDKMQESHPYVKPKASIEDCSLLMECFDWRPLLKFANTYGLKVPFNFLEKCAREDNWLVFSIFAQTYAIPKDDIQAQLRLGIFNNQCIGEHLAKAFQSSSRLESSALSAVDSKLHKMKQAPNSSRNQLYSRLFKGKVSSLHGSESDSSRANEPSESEPLSTSSSPETFSIGSVSVLSKLSDDSNSPPLVLCEQMLKPESVCKDFLQLVLEIYQNCAYFGVRTNYSNYSLEKTFRATLLYASVSLSNPILSLLACSLDRPPMTPVIEIKTSNHETSQPRSEWSDHVPNSNSTISYRFKFTSFMCWLLSSVDSQSKQQFIDSYIHANGQTRNKPDYVQCFLQWSPGRSINLIDMLTQHNARVFITLHEGFKIFGLDIPILEKLLQFLINFFIERDYYQSDDLLIEFKSLLQTYNEDEFLLSAGCSPSDYDNFNTEEDDFVISCGSLRIFYSKNWIEQCSLVLITNSLLLAQQFELGILLSHYNFVRLQDSFSSSYLRIPDIRNLYFFSQCLTKLPSFTLPIADLLRHGPATSENENMDYADYVSIFRKLIFDLQEAGHFEEARNIINLLPKTNVNEFIINEWMLKAKKVNNNSSSTDENLVDNENVILDQIDLAFWENCWAQVTKLDPSMHSAFKVMERFVQHLQPNQVLIKCFVLLKCMLAIESILLDFIETNNDDQSNDNDSRQSLLFDDLSTTNLDLLQDYFQFEFTLWSSVVDCEFLIFHRKKHQNEVGNGTNLDVIENSTIKYGDDSYDDHMATIITAWKQIWNDIVQYTKASSFANRIMPKLSIKHTYYYKNINSKRNKQVITLDSVKHLALNEVIRKLLNSLCLQKAKEVSALFSYSHDDFEIIQACDNAAKGTLQNLTDAPFAVQFKIQSLESNSSTTFSNQSYTRFQLQNLSSQQKQTISLIETFINFATIGKKSCNLILLYYKISCILRIAYTDFVEANYSSLSIFQLLLSSNLNDQYNVSSDDTSKLNSFESRSQLDASGDDFDHDHCRESLDPNTSQSSSINNYMEAIACAKDLINIVGEQDEHLNSDEKVALQLANHTYNNVQMMVDRQFKDCQTSTAATEIEMDKQQLAFFNARFLVLIKLLHQPSILGHTLIDICKRQKATFDTYTDLKNEDPNVTHECFTAQCDVHGIALVLRRTRVLITQELQSERYFHLILKLLTGIGRYSEMTYCFDLFRECDRFEMILSKRVQRTPQLRIALLNYLKLTDKVDELLPLVAIRFFLYRETADYHRVRAERLHNEICFNHLPSTANQPSLVQSYSNKFSNSPNLSRQRLENASNSPSNSLSISNNLNVASNLVSIRDNMETMMYEYQEAESNYTKASSHTNANLCSNKAQLIALQIAYINRSLTTSETNSSPTISWIIQMDSNQVRDFISQCTCFFEALIVSKAYPEMITDWTDAFFHNVILEGNMTYLSDFAQVFPISITLLKKLTKRYEQLCAAFKQQTRTYRHTSVNNQLLTNSPSSISFAQLLSTIRSESELQKARRILEQVLERFLCHNSANQPATTIPYMTVEIVPCNIKDKYRLAEQFGSPRIIQRLMETDPENAAYLLDLKRNNKL</sequence>
<feature type="region of interest" description="Disordered" evidence="1">
    <location>
        <begin position="2318"/>
        <end position="2344"/>
    </location>
</feature>
<organism evidence="3 4">
    <name type="scientific">Blomia tropicalis</name>
    <name type="common">Mite</name>
    <dbReference type="NCBI Taxonomy" id="40697"/>
    <lineage>
        <taxon>Eukaryota</taxon>
        <taxon>Metazoa</taxon>
        <taxon>Ecdysozoa</taxon>
        <taxon>Arthropoda</taxon>
        <taxon>Chelicerata</taxon>
        <taxon>Arachnida</taxon>
        <taxon>Acari</taxon>
        <taxon>Acariformes</taxon>
        <taxon>Sarcoptiformes</taxon>
        <taxon>Astigmata</taxon>
        <taxon>Glycyphagoidea</taxon>
        <taxon>Echimyopodidae</taxon>
        <taxon>Blomia</taxon>
    </lineage>
</organism>
<feature type="region of interest" description="Disordered" evidence="1">
    <location>
        <begin position="124"/>
        <end position="148"/>
    </location>
</feature>
<dbReference type="PANTHER" id="PTHR13650:SF0">
    <property type="entry name" value="SPATACSIN"/>
    <property type="match status" value="1"/>
</dbReference>
<feature type="region of interest" description="Disordered" evidence="1">
    <location>
        <begin position="1187"/>
        <end position="1215"/>
    </location>
</feature>
<dbReference type="OMA" id="EFIINEW"/>
<reference evidence="3" key="1">
    <citation type="submission" date="2022-12" db="EMBL/GenBank/DDBJ databases">
        <title>Genome assemblies of Blomia tropicalis.</title>
        <authorList>
            <person name="Cui Y."/>
        </authorList>
    </citation>
    <scope>NUCLEOTIDE SEQUENCE</scope>
    <source>
        <tissue evidence="3">Adult mites</tissue>
    </source>
</reference>
<evidence type="ECO:0000256" key="1">
    <source>
        <dbReference type="SAM" id="MobiDB-lite"/>
    </source>
</evidence>
<evidence type="ECO:0000259" key="2">
    <source>
        <dbReference type="Pfam" id="PF14649"/>
    </source>
</evidence>
<feature type="compositionally biased region" description="Low complexity" evidence="1">
    <location>
        <begin position="2335"/>
        <end position="2344"/>
    </location>
</feature>
<feature type="compositionally biased region" description="Low complexity" evidence="1">
    <location>
        <begin position="1204"/>
        <end position="1215"/>
    </location>
</feature>
<name>A0A9Q0M5Y5_BLOTA</name>
<dbReference type="InterPro" id="IPR028103">
    <property type="entry name" value="Spatacsin"/>
</dbReference>
<dbReference type="GO" id="GO:0005737">
    <property type="term" value="C:cytoplasm"/>
    <property type="evidence" value="ECO:0007669"/>
    <property type="project" value="TreeGrafter"/>
</dbReference>
<evidence type="ECO:0000313" key="4">
    <source>
        <dbReference type="Proteomes" id="UP001142055"/>
    </source>
</evidence>
<comment type="caution">
    <text evidence="3">The sequence shown here is derived from an EMBL/GenBank/DDBJ whole genome shotgun (WGS) entry which is preliminary data.</text>
</comment>
<protein>
    <recommendedName>
        <fullName evidence="2">Spatacsin C-terminal domain-containing protein</fullName>
    </recommendedName>
</protein>
<dbReference type="PANTHER" id="PTHR13650">
    <property type="entry name" value="SPATACSIN"/>
    <property type="match status" value="1"/>
</dbReference>
<dbReference type="Pfam" id="PF14649">
    <property type="entry name" value="Spatacsin_C"/>
    <property type="match status" value="1"/>
</dbReference>
<dbReference type="InterPro" id="IPR028107">
    <property type="entry name" value="Spatacsin_C_dom"/>
</dbReference>
<dbReference type="EMBL" id="JAPWDV010000002">
    <property type="protein sequence ID" value="KAJ6219532.1"/>
    <property type="molecule type" value="Genomic_DNA"/>
</dbReference>
<feature type="compositionally biased region" description="Low complexity" evidence="1">
    <location>
        <begin position="126"/>
        <end position="144"/>
    </location>
</feature>
<accession>A0A9Q0M5Y5</accession>
<feature type="domain" description="Spatacsin C-terminal" evidence="2">
    <location>
        <begin position="2176"/>
        <end position="2496"/>
    </location>
</feature>
<dbReference type="Proteomes" id="UP001142055">
    <property type="component" value="Chromosome 2"/>
</dbReference>